<comment type="caution">
    <text evidence="1">The sequence shown here is derived from an EMBL/GenBank/DDBJ whole genome shotgun (WGS) entry which is preliminary data.</text>
</comment>
<gene>
    <name evidence="1" type="ORF">A2625_06690</name>
</gene>
<proteinExistence type="predicted"/>
<organism evidence="1 2">
    <name type="scientific">candidate division WOR-1 bacterium RIFCSPHIGHO2_01_FULL_53_15</name>
    <dbReference type="NCBI Taxonomy" id="1802564"/>
    <lineage>
        <taxon>Bacteria</taxon>
        <taxon>Bacillati</taxon>
        <taxon>Saganbacteria</taxon>
    </lineage>
</organism>
<evidence type="ECO:0000313" key="2">
    <source>
        <dbReference type="Proteomes" id="UP000178724"/>
    </source>
</evidence>
<evidence type="ECO:0000313" key="1">
    <source>
        <dbReference type="EMBL" id="OGB90963.1"/>
    </source>
</evidence>
<dbReference type="Proteomes" id="UP000178724">
    <property type="component" value="Unassembled WGS sequence"/>
</dbReference>
<dbReference type="EMBL" id="METM01000002">
    <property type="protein sequence ID" value="OGB90963.1"/>
    <property type="molecule type" value="Genomic_DNA"/>
</dbReference>
<accession>A0A1F4Q4L4</accession>
<dbReference type="AlphaFoldDB" id="A0A1F4Q4L4"/>
<protein>
    <submittedName>
        <fullName evidence="1">Uncharacterized protein</fullName>
    </submittedName>
</protein>
<sequence length="97" mass="11658">MAWQIKYSNHLKERVKTRKLPFGLARDILIFAIERYHDTMTHYLVAIGAGEYEGKTREFAVTYKEDWQRKIVEAITIHPLKQKQRENRIKSGRWLLK</sequence>
<name>A0A1F4Q4L4_UNCSA</name>
<reference evidence="1 2" key="1">
    <citation type="journal article" date="2016" name="Nat. Commun.">
        <title>Thousands of microbial genomes shed light on interconnected biogeochemical processes in an aquifer system.</title>
        <authorList>
            <person name="Anantharaman K."/>
            <person name="Brown C.T."/>
            <person name="Hug L.A."/>
            <person name="Sharon I."/>
            <person name="Castelle C.J."/>
            <person name="Probst A.J."/>
            <person name="Thomas B.C."/>
            <person name="Singh A."/>
            <person name="Wilkins M.J."/>
            <person name="Karaoz U."/>
            <person name="Brodie E.L."/>
            <person name="Williams K.H."/>
            <person name="Hubbard S.S."/>
            <person name="Banfield J.F."/>
        </authorList>
    </citation>
    <scope>NUCLEOTIDE SEQUENCE [LARGE SCALE GENOMIC DNA]</scope>
</reference>